<dbReference type="Gene3D" id="2.60.40.1220">
    <property type="match status" value="1"/>
</dbReference>
<dbReference type="GO" id="GO:0042597">
    <property type="term" value="C:periplasmic space"/>
    <property type="evidence" value="ECO:0007669"/>
    <property type="project" value="InterPro"/>
</dbReference>
<evidence type="ECO:0000256" key="3">
    <source>
        <dbReference type="SAM" id="SignalP"/>
    </source>
</evidence>
<dbReference type="GO" id="GO:0005507">
    <property type="term" value="F:copper ion binding"/>
    <property type="evidence" value="ECO:0007669"/>
    <property type="project" value="InterPro"/>
</dbReference>
<evidence type="ECO:0000256" key="1">
    <source>
        <dbReference type="ARBA" id="ARBA00022729"/>
    </source>
</evidence>
<protein>
    <recommendedName>
        <fullName evidence="4">CopC domain-containing protein</fullName>
    </recommendedName>
</protein>
<accession>A0A2U0SCB8</accession>
<dbReference type="InterPro" id="IPR014755">
    <property type="entry name" value="Cu-Rt/internalin_Ig-like"/>
</dbReference>
<sequence>MKTLWTAAIVAAALAVPAAVQAHTALRTSNPASGSVLTQSPPVLTLTFLEPASLTSLTLVTAAGERQLPFKPTGKALVFNAPKPGFVRGRNEVRWRALSRDGHVVEGSIIIVLRAPKP</sequence>
<dbReference type="EMBL" id="QENQ01000001">
    <property type="protein sequence ID" value="PVX29017.1"/>
    <property type="molecule type" value="Genomic_DNA"/>
</dbReference>
<feature type="domain" description="CopC" evidence="4">
    <location>
        <begin position="23"/>
        <end position="109"/>
    </location>
</feature>
<name>A0A2U0SCB8_9SPHN</name>
<dbReference type="SUPFAM" id="SSF81296">
    <property type="entry name" value="E set domains"/>
    <property type="match status" value="1"/>
</dbReference>
<dbReference type="OrthoDB" id="9796814at2"/>
<dbReference type="InterPro" id="IPR014756">
    <property type="entry name" value="Ig_E-set"/>
</dbReference>
<dbReference type="Proteomes" id="UP000245890">
    <property type="component" value="Unassembled WGS sequence"/>
</dbReference>
<reference evidence="5 6" key="1">
    <citation type="submission" date="2018-05" db="EMBL/GenBank/DDBJ databases">
        <title>Description of Sphingomonas pokkalii sp nov, isolated from the rhizosphere of saline tolerant pokkali rice and its draft genome analysis.</title>
        <authorList>
            <person name="Menon R."/>
            <person name="Kumari S."/>
            <person name="Rameshkumar N."/>
        </authorList>
    </citation>
    <scope>NUCLEOTIDE SEQUENCE [LARGE SCALE GENOMIC DNA]</scope>
    <source>
        <strain evidence="5 6">L3B27</strain>
    </source>
</reference>
<keyword evidence="2" id="KW-0186">Copper</keyword>
<keyword evidence="6" id="KW-1185">Reference proteome</keyword>
<evidence type="ECO:0000256" key="2">
    <source>
        <dbReference type="ARBA" id="ARBA00023008"/>
    </source>
</evidence>
<feature type="signal peptide" evidence="3">
    <location>
        <begin position="1"/>
        <end position="22"/>
    </location>
</feature>
<evidence type="ECO:0000259" key="4">
    <source>
        <dbReference type="Pfam" id="PF04234"/>
    </source>
</evidence>
<proteinExistence type="predicted"/>
<evidence type="ECO:0000313" key="6">
    <source>
        <dbReference type="Proteomes" id="UP000245890"/>
    </source>
</evidence>
<keyword evidence="1 3" id="KW-0732">Signal</keyword>
<dbReference type="AlphaFoldDB" id="A0A2U0SCB8"/>
<feature type="chain" id="PRO_5015699307" description="CopC domain-containing protein" evidence="3">
    <location>
        <begin position="23"/>
        <end position="118"/>
    </location>
</feature>
<dbReference type="Pfam" id="PF04234">
    <property type="entry name" value="CopC"/>
    <property type="match status" value="1"/>
</dbReference>
<comment type="caution">
    <text evidence="5">The sequence shown here is derived from an EMBL/GenBank/DDBJ whole genome shotgun (WGS) entry which is preliminary data.</text>
</comment>
<dbReference type="InterPro" id="IPR007348">
    <property type="entry name" value="CopC_dom"/>
</dbReference>
<dbReference type="RefSeq" id="WP_116468459.1">
    <property type="nucleotide sequence ID" value="NZ_QENQ01000001.1"/>
</dbReference>
<evidence type="ECO:0000313" key="5">
    <source>
        <dbReference type="EMBL" id="PVX29017.1"/>
    </source>
</evidence>
<gene>
    <name evidence="5" type="ORF">DD559_06440</name>
</gene>
<dbReference type="GO" id="GO:0046688">
    <property type="term" value="P:response to copper ion"/>
    <property type="evidence" value="ECO:0007669"/>
    <property type="project" value="InterPro"/>
</dbReference>
<organism evidence="5 6">
    <name type="scientific">Sphingomonas pokkalii</name>
    <dbReference type="NCBI Taxonomy" id="2175090"/>
    <lineage>
        <taxon>Bacteria</taxon>
        <taxon>Pseudomonadati</taxon>
        <taxon>Pseudomonadota</taxon>
        <taxon>Alphaproteobacteria</taxon>
        <taxon>Sphingomonadales</taxon>
        <taxon>Sphingomonadaceae</taxon>
        <taxon>Sphingomonas</taxon>
    </lineage>
</organism>